<accession>A0A6A5C1M0</accession>
<keyword evidence="2" id="KW-0520">NAD</keyword>
<dbReference type="VEuPathDB" id="AmoebaDB:FDP41_000941"/>
<dbReference type="Proteomes" id="UP000444721">
    <property type="component" value="Unassembled WGS sequence"/>
</dbReference>
<name>A0A6A5C1M0_NAEFO</name>
<evidence type="ECO:0000259" key="4">
    <source>
        <dbReference type="Pfam" id="PF03446"/>
    </source>
</evidence>
<evidence type="ECO:0000256" key="3">
    <source>
        <dbReference type="PIRSR" id="PIRSR000103-1"/>
    </source>
</evidence>
<dbReference type="GO" id="GO:0050661">
    <property type="term" value="F:NADP binding"/>
    <property type="evidence" value="ECO:0007669"/>
    <property type="project" value="InterPro"/>
</dbReference>
<dbReference type="Gene3D" id="1.10.1040.10">
    <property type="entry name" value="N-(1-d-carboxylethyl)-l-norvaline Dehydrogenase, domain 2"/>
    <property type="match status" value="1"/>
</dbReference>
<feature type="domain" description="6-phosphogluconate dehydrogenase NADP-binding" evidence="4">
    <location>
        <begin position="18"/>
        <end position="179"/>
    </location>
</feature>
<protein>
    <recommendedName>
        <fullName evidence="8">6-phosphogluconate dehydrogenase NADP-binding domain-containing protein</fullName>
    </recommendedName>
</protein>
<dbReference type="Pfam" id="PF14833">
    <property type="entry name" value="NAD_binding_11"/>
    <property type="match status" value="1"/>
</dbReference>
<keyword evidence="7" id="KW-1185">Reference proteome</keyword>
<dbReference type="GeneID" id="68108159"/>
<dbReference type="RefSeq" id="XP_044564501.1">
    <property type="nucleotide sequence ID" value="XM_044713365.1"/>
</dbReference>
<dbReference type="InterPro" id="IPR036291">
    <property type="entry name" value="NAD(P)-bd_dom_sf"/>
</dbReference>
<dbReference type="SUPFAM" id="SSF51735">
    <property type="entry name" value="NAD(P)-binding Rossmann-fold domains"/>
    <property type="match status" value="1"/>
</dbReference>
<sequence length="315" mass="33670">MQASTSNLLKTFLPGATKVGFIGTGVMGKSIATNLFNKGYKDLIIYSRTKSKAESLIEMGAKFVNSPKEVGANSDVVISIVGYPSDVRSVILDEENGVLAGMNVGGVIIDMTTSEPSLAVEIFKQAQKKGVHSLDAPCSGGDIGARNATLTIFVGGEKPVLESVRPIFESIGKTINFMGESGKGQHAKMANQVIIASSMIGVVEGLMYAHKAGLDVYQTLQAVSGGAANSFSLTAYGPRILRRDFEPGFYVEHFIKDMEIVLSECNKMKLVLPGLNLAKMLYDSLRNNGGAKNGTQALMLALEQLNNVHLPKYDI</sequence>
<evidence type="ECO:0008006" key="8">
    <source>
        <dbReference type="Google" id="ProtNLM"/>
    </source>
</evidence>
<dbReference type="InterPro" id="IPR006115">
    <property type="entry name" value="6PGDH_NADP-bd"/>
</dbReference>
<evidence type="ECO:0000313" key="7">
    <source>
        <dbReference type="Proteomes" id="UP000444721"/>
    </source>
</evidence>
<comment type="caution">
    <text evidence="6">The sequence shown here is derived from an EMBL/GenBank/DDBJ whole genome shotgun (WGS) entry which is preliminary data.</text>
</comment>
<dbReference type="Pfam" id="PF03446">
    <property type="entry name" value="NAD_binding_2"/>
    <property type="match status" value="1"/>
</dbReference>
<dbReference type="InterPro" id="IPR029154">
    <property type="entry name" value="HIBADH-like_NADP-bd"/>
</dbReference>
<dbReference type="AlphaFoldDB" id="A0A6A5C1M0"/>
<dbReference type="GO" id="GO:0051287">
    <property type="term" value="F:NAD binding"/>
    <property type="evidence" value="ECO:0007669"/>
    <property type="project" value="InterPro"/>
</dbReference>
<evidence type="ECO:0000313" key="6">
    <source>
        <dbReference type="EMBL" id="KAF0979788.1"/>
    </source>
</evidence>
<evidence type="ECO:0000256" key="2">
    <source>
        <dbReference type="ARBA" id="ARBA00023027"/>
    </source>
</evidence>
<dbReference type="OrthoDB" id="435038at2759"/>
<dbReference type="InterPro" id="IPR015815">
    <property type="entry name" value="HIBADH-related"/>
</dbReference>
<organism evidence="6 7">
    <name type="scientific">Naegleria fowleri</name>
    <name type="common">Brain eating amoeba</name>
    <dbReference type="NCBI Taxonomy" id="5763"/>
    <lineage>
        <taxon>Eukaryota</taxon>
        <taxon>Discoba</taxon>
        <taxon>Heterolobosea</taxon>
        <taxon>Tetramitia</taxon>
        <taxon>Eutetramitia</taxon>
        <taxon>Vahlkampfiidae</taxon>
        <taxon>Naegleria</taxon>
    </lineage>
</organism>
<proteinExistence type="predicted"/>
<evidence type="ECO:0000259" key="5">
    <source>
        <dbReference type="Pfam" id="PF14833"/>
    </source>
</evidence>
<feature type="active site" evidence="3">
    <location>
        <position position="188"/>
    </location>
</feature>
<dbReference type="VEuPathDB" id="AmoebaDB:NF0109130"/>
<dbReference type="GO" id="GO:0016491">
    <property type="term" value="F:oxidoreductase activity"/>
    <property type="evidence" value="ECO:0007669"/>
    <property type="project" value="UniProtKB-KW"/>
</dbReference>
<dbReference type="OMA" id="QFYADVQ"/>
<dbReference type="SUPFAM" id="SSF48179">
    <property type="entry name" value="6-phosphogluconate dehydrogenase C-terminal domain-like"/>
    <property type="match status" value="1"/>
</dbReference>
<feature type="domain" description="3-hydroxyisobutyrate dehydrogenase-like NAD-binding" evidence="5">
    <location>
        <begin position="182"/>
        <end position="299"/>
    </location>
</feature>
<dbReference type="Gene3D" id="3.40.50.720">
    <property type="entry name" value="NAD(P)-binding Rossmann-like Domain"/>
    <property type="match status" value="1"/>
</dbReference>
<dbReference type="InterPro" id="IPR013328">
    <property type="entry name" value="6PGD_dom2"/>
</dbReference>
<keyword evidence="1" id="KW-0560">Oxidoreductase</keyword>
<evidence type="ECO:0000256" key="1">
    <source>
        <dbReference type="ARBA" id="ARBA00023002"/>
    </source>
</evidence>
<dbReference type="PIRSF" id="PIRSF000103">
    <property type="entry name" value="HIBADH"/>
    <property type="match status" value="1"/>
</dbReference>
<reference evidence="6 7" key="1">
    <citation type="journal article" date="2019" name="Sci. Rep.">
        <title>Nanopore sequencing improves the draft genome of the human pathogenic amoeba Naegleria fowleri.</title>
        <authorList>
            <person name="Liechti N."/>
            <person name="Schurch N."/>
            <person name="Bruggmann R."/>
            <person name="Wittwer M."/>
        </authorList>
    </citation>
    <scope>NUCLEOTIDE SEQUENCE [LARGE SCALE GENOMIC DNA]</scope>
    <source>
        <strain evidence="6 7">ATCC 30894</strain>
    </source>
</reference>
<dbReference type="VEuPathDB" id="AmoebaDB:NfTy_050510"/>
<dbReference type="PANTHER" id="PTHR43060:SF15">
    <property type="entry name" value="3-HYDROXYISOBUTYRATE DEHYDROGENASE-LIKE 1, MITOCHONDRIAL-RELATED"/>
    <property type="match status" value="1"/>
</dbReference>
<dbReference type="EMBL" id="VFQX01000022">
    <property type="protein sequence ID" value="KAF0979788.1"/>
    <property type="molecule type" value="Genomic_DNA"/>
</dbReference>
<gene>
    <name evidence="6" type="ORF">FDP41_000941</name>
</gene>
<dbReference type="InterPro" id="IPR008927">
    <property type="entry name" value="6-PGluconate_DH-like_C_sf"/>
</dbReference>
<dbReference type="PANTHER" id="PTHR43060">
    <property type="entry name" value="3-HYDROXYISOBUTYRATE DEHYDROGENASE-LIKE 1, MITOCHONDRIAL-RELATED"/>
    <property type="match status" value="1"/>
</dbReference>